<reference evidence="2" key="1">
    <citation type="journal article" date="2012" name="Science">
        <title>Fermentation, hydrogen, and sulfur metabolism in multiple uncultivated bacterial phyla.</title>
        <authorList>
            <person name="Wrighton K.C."/>
            <person name="Thomas B.C."/>
            <person name="Sharon I."/>
            <person name="Miller C.S."/>
            <person name="Castelle C.J."/>
            <person name="VerBerkmoes N.C."/>
            <person name="Wilkins M.J."/>
            <person name="Hettich R.L."/>
            <person name="Lipton M.S."/>
            <person name="Williams K.H."/>
            <person name="Long P.E."/>
            <person name="Banfield J.F."/>
        </authorList>
    </citation>
    <scope>NUCLEOTIDE SEQUENCE [LARGE SCALE GENOMIC DNA]</scope>
</reference>
<evidence type="ECO:0000313" key="2">
    <source>
        <dbReference type="EMBL" id="EKD44334.1"/>
    </source>
</evidence>
<keyword evidence="1" id="KW-0812">Transmembrane</keyword>
<keyword evidence="1" id="KW-0472">Membrane</keyword>
<protein>
    <submittedName>
        <fullName evidence="2">Uncharacterized protein</fullName>
    </submittedName>
</protein>
<keyword evidence="1" id="KW-1133">Transmembrane helix</keyword>
<dbReference type="EMBL" id="AMFJ01028907">
    <property type="protein sequence ID" value="EKD44334.1"/>
    <property type="molecule type" value="Genomic_DNA"/>
</dbReference>
<feature type="transmembrane region" description="Helical" evidence="1">
    <location>
        <begin position="6"/>
        <end position="24"/>
    </location>
</feature>
<evidence type="ECO:0000256" key="1">
    <source>
        <dbReference type="SAM" id="Phobius"/>
    </source>
</evidence>
<sequence>MKKNKVMIFLVLLTIISLAYYFLYQKDLQKKQEFFGFWLINLLMNTKDFINNENIKEQWYTILFEKLNSYTMYDLVNIDNESKNLDNGLLKKFNLIVSKKDCFVFWFDLYQIDSIFEPKKSQYINKMGRINYNMPWPCIAGWKCLFIFTEKWILSANEQYDCK</sequence>
<dbReference type="AlphaFoldDB" id="K2A2U2"/>
<accession>K2A2U2</accession>
<gene>
    <name evidence="2" type="ORF">ACD_71C00176G0004</name>
</gene>
<comment type="caution">
    <text evidence="2">The sequence shown here is derived from an EMBL/GenBank/DDBJ whole genome shotgun (WGS) entry which is preliminary data.</text>
</comment>
<name>K2A2U2_9BACT</name>
<proteinExistence type="predicted"/>
<organism evidence="2">
    <name type="scientific">uncultured bacterium</name>
    <name type="common">gcode 4</name>
    <dbReference type="NCBI Taxonomy" id="1234023"/>
    <lineage>
        <taxon>Bacteria</taxon>
        <taxon>environmental samples</taxon>
    </lineage>
</organism>